<evidence type="ECO:0000313" key="2">
    <source>
        <dbReference type="EMBL" id="CAB5061711.1"/>
    </source>
</evidence>
<dbReference type="EMBL" id="CAEZXQ010000012">
    <property type="protein sequence ID" value="CAB4687015.1"/>
    <property type="molecule type" value="Genomic_DNA"/>
</dbReference>
<dbReference type="PROSITE" id="PS51257">
    <property type="entry name" value="PROKAR_LIPOPROTEIN"/>
    <property type="match status" value="1"/>
</dbReference>
<protein>
    <submittedName>
        <fullName evidence="2">Unannotated protein</fullName>
    </submittedName>
</protein>
<gene>
    <name evidence="1" type="ORF">UFOPK2576_00192</name>
    <name evidence="2" type="ORF">UFOPK4358_00377</name>
</gene>
<organism evidence="2">
    <name type="scientific">freshwater metagenome</name>
    <dbReference type="NCBI Taxonomy" id="449393"/>
    <lineage>
        <taxon>unclassified sequences</taxon>
        <taxon>metagenomes</taxon>
        <taxon>ecological metagenomes</taxon>
    </lineage>
</organism>
<sequence>MRMKLIKKVLSTLLVALLVTSCGGMTTGVSIGKTEIKSSDIQKSVDEILTARKSVDTSQMQLIDGPELLRNQAQFAIIKVVLDKVALDKNLSVTSADVAARRADAISRLGGESGLPAALVGANLAYSNLDAYLRILIISDRLNSDLVATGLTKDEAAIQVSKLVTDTASKLGVTVNAKYGKWDPTTATIEAADATSGAVTPAP</sequence>
<evidence type="ECO:0000313" key="1">
    <source>
        <dbReference type="EMBL" id="CAB4687015.1"/>
    </source>
</evidence>
<proteinExistence type="predicted"/>
<dbReference type="AlphaFoldDB" id="A0A6J7U7I9"/>
<reference evidence="2" key="1">
    <citation type="submission" date="2020-05" db="EMBL/GenBank/DDBJ databases">
        <authorList>
            <person name="Chiriac C."/>
            <person name="Salcher M."/>
            <person name="Ghai R."/>
            <person name="Kavagutti S V."/>
        </authorList>
    </citation>
    <scope>NUCLEOTIDE SEQUENCE</scope>
</reference>
<accession>A0A6J7U7I9</accession>
<name>A0A6J7U7I9_9ZZZZ</name>
<dbReference type="EMBL" id="CAFBQQ010000034">
    <property type="protein sequence ID" value="CAB5061711.1"/>
    <property type="molecule type" value="Genomic_DNA"/>
</dbReference>